<dbReference type="Gene3D" id="1.20.120.1630">
    <property type="match status" value="1"/>
</dbReference>
<dbReference type="PANTHER" id="PTHR12714">
    <property type="entry name" value="PROTEIN-S ISOPRENYLCYSTEINE O-METHYLTRANSFERASE"/>
    <property type="match status" value="1"/>
</dbReference>
<comment type="subcellular location">
    <subcellularLocation>
        <location evidence="1">Membrane</location>
        <topology evidence="1">Multi-pass membrane protein</topology>
    </subcellularLocation>
</comment>
<evidence type="ECO:0000313" key="6">
    <source>
        <dbReference type="EMBL" id="KKN89016.1"/>
    </source>
</evidence>
<feature type="transmembrane region" description="Helical" evidence="5">
    <location>
        <begin position="75"/>
        <end position="93"/>
    </location>
</feature>
<comment type="caution">
    <text evidence="6">The sequence shown here is derived from an EMBL/GenBank/DDBJ whole genome shotgun (WGS) entry which is preliminary data.</text>
</comment>
<dbReference type="InterPro" id="IPR054851">
    <property type="entry name" value="Isoprenylcys_mtase"/>
</dbReference>
<keyword evidence="2 5" id="KW-0812">Transmembrane</keyword>
<reference evidence="6" key="1">
    <citation type="journal article" date="2015" name="Nature">
        <title>Complex archaea that bridge the gap between prokaryotes and eukaryotes.</title>
        <authorList>
            <person name="Spang A."/>
            <person name="Saw J.H."/>
            <person name="Jorgensen S.L."/>
            <person name="Zaremba-Niedzwiedzka K."/>
            <person name="Martijn J."/>
            <person name="Lind A.E."/>
            <person name="van Eijk R."/>
            <person name="Schleper C."/>
            <person name="Guy L."/>
            <person name="Ettema T.J."/>
        </authorList>
    </citation>
    <scope>NUCLEOTIDE SEQUENCE</scope>
</reference>
<dbReference type="GO" id="GO:0016020">
    <property type="term" value="C:membrane"/>
    <property type="evidence" value="ECO:0007669"/>
    <property type="project" value="UniProtKB-SubCell"/>
</dbReference>
<dbReference type="NCBIfam" id="NF040696">
    <property type="entry name" value="isopcys_mtase"/>
    <property type="match status" value="1"/>
</dbReference>
<feature type="transmembrane region" description="Helical" evidence="5">
    <location>
        <begin position="6"/>
        <end position="25"/>
    </location>
</feature>
<feature type="transmembrane region" description="Helical" evidence="5">
    <location>
        <begin position="133"/>
        <end position="163"/>
    </location>
</feature>
<name>A0A0F9WRY8_9ZZZZ</name>
<protein>
    <recommendedName>
        <fullName evidence="7">Steroid 5-alpha reductase C-terminal domain-containing protein</fullName>
    </recommendedName>
</protein>
<proteinExistence type="predicted"/>
<evidence type="ECO:0000256" key="5">
    <source>
        <dbReference type="SAM" id="Phobius"/>
    </source>
</evidence>
<accession>A0A0F9WRY8</accession>
<keyword evidence="4 5" id="KW-0472">Membrane</keyword>
<keyword evidence="3 5" id="KW-1133">Transmembrane helix</keyword>
<dbReference type="Pfam" id="PF04140">
    <property type="entry name" value="ICMT"/>
    <property type="match status" value="1"/>
</dbReference>
<dbReference type="PANTHER" id="PTHR12714:SF9">
    <property type="entry name" value="PROTEIN-S-ISOPRENYLCYSTEINE O-METHYLTRANSFERASE"/>
    <property type="match status" value="1"/>
</dbReference>
<dbReference type="GO" id="GO:0004671">
    <property type="term" value="F:protein C-terminal S-isoprenylcysteine carboxyl O-methyltransferase activity"/>
    <property type="evidence" value="ECO:0007669"/>
    <property type="project" value="InterPro"/>
</dbReference>
<dbReference type="EMBL" id="LAZR01000123">
    <property type="protein sequence ID" value="KKN89016.1"/>
    <property type="molecule type" value="Genomic_DNA"/>
</dbReference>
<evidence type="ECO:0008006" key="7">
    <source>
        <dbReference type="Google" id="ProtNLM"/>
    </source>
</evidence>
<dbReference type="AlphaFoldDB" id="A0A0F9WRY8"/>
<feature type="transmembrane region" description="Helical" evidence="5">
    <location>
        <begin position="45"/>
        <end position="63"/>
    </location>
</feature>
<organism evidence="6">
    <name type="scientific">marine sediment metagenome</name>
    <dbReference type="NCBI Taxonomy" id="412755"/>
    <lineage>
        <taxon>unclassified sequences</taxon>
        <taxon>metagenomes</taxon>
        <taxon>ecological metagenomes</taxon>
    </lineage>
</organism>
<evidence type="ECO:0000256" key="2">
    <source>
        <dbReference type="ARBA" id="ARBA00022692"/>
    </source>
</evidence>
<evidence type="ECO:0000256" key="4">
    <source>
        <dbReference type="ARBA" id="ARBA00023136"/>
    </source>
</evidence>
<dbReference type="InterPro" id="IPR007269">
    <property type="entry name" value="ICMT_MeTrfase"/>
</dbReference>
<evidence type="ECO:0000256" key="1">
    <source>
        <dbReference type="ARBA" id="ARBA00004141"/>
    </source>
</evidence>
<gene>
    <name evidence="6" type="ORF">LCGC14_0242090</name>
</gene>
<sequence length="195" mass="21677">MSPALAGSIAWVLMVVGWYVIRYPFERRAKRRRVERTRRGPAESLRMAISLTGLGILPAINIATGWPEVARADPSWGRIALGVAAMALALALFRKTHKALGKMWSVSLDIREKHELVTSGIYRRLRHPMYSAFWAMALAQALLVPNWIAGPAGLIGFGILFAARIGPEERMMEETFGGAYRAYKARTARIIPGIF</sequence>
<evidence type="ECO:0000256" key="3">
    <source>
        <dbReference type="ARBA" id="ARBA00022989"/>
    </source>
</evidence>